<dbReference type="InterPro" id="IPR001846">
    <property type="entry name" value="VWF_type-D"/>
</dbReference>
<dbReference type="InterPro" id="IPR006207">
    <property type="entry name" value="Cys_knot_C"/>
</dbReference>
<dbReference type="EMBL" id="JADWDJ010000017">
    <property type="protein sequence ID" value="KAG5267971.1"/>
    <property type="molecule type" value="Genomic_DNA"/>
</dbReference>
<dbReference type="SUPFAM" id="SSF57567">
    <property type="entry name" value="Serine protease inhibitors"/>
    <property type="match status" value="1"/>
</dbReference>
<dbReference type="AlphaFoldDB" id="A0AAV6G5Q7"/>
<proteinExistence type="predicted"/>
<dbReference type="SMART" id="SM00041">
    <property type="entry name" value="CT"/>
    <property type="match status" value="1"/>
</dbReference>
<organism evidence="7 8">
    <name type="scientific">Alosa alosa</name>
    <name type="common">allis shad</name>
    <dbReference type="NCBI Taxonomy" id="278164"/>
    <lineage>
        <taxon>Eukaryota</taxon>
        <taxon>Metazoa</taxon>
        <taxon>Chordata</taxon>
        <taxon>Craniata</taxon>
        <taxon>Vertebrata</taxon>
        <taxon>Euteleostomi</taxon>
        <taxon>Actinopterygii</taxon>
        <taxon>Neopterygii</taxon>
        <taxon>Teleostei</taxon>
        <taxon>Clupei</taxon>
        <taxon>Clupeiformes</taxon>
        <taxon>Clupeoidei</taxon>
        <taxon>Clupeidae</taxon>
        <taxon>Alosa</taxon>
    </lineage>
</organism>
<name>A0AAV6G5Q7_9TELE</name>
<dbReference type="Pfam" id="PF00094">
    <property type="entry name" value="VWD"/>
    <property type="match status" value="1"/>
</dbReference>
<keyword evidence="1 3" id="KW-1015">Disulfide bond</keyword>
<feature type="disulfide bond" evidence="3">
    <location>
        <begin position="813"/>
        <end position="862"/>
    </location>
</feature>
<evidence type="ECO:0000259" key="5">
    <source>
        <dbReference type="PROSITE" id="PS01225"/>
    </source>
</evidence>
<dbReference type="InterPro" id="IPR036084">
    <property type="entry name" value="Ser_inhib-like_sf"/>
</dbReference>
<reference evidence="7 8" key="1">
    <citation type="submission" date="2020-10" db="EMBL/GenBank/DDBJ databases">
        <title>Chromosome-scale genome assembly of the Allis shad, Alosa alosa.</title>
        <authorList>
            <person name="Margot Z."/>
            <person name="Christophe K."/>
            <person name="Cabau C."/>
            <person name="Louis A."/>
            <person name="Berthelot C."/>
            <person name="Parey E."/>
            <person name="Roest Crollius H."/>
            <person name="Montfort J."/>
            <person name="Robinson-Rechavi M."/>
            <person name="Bucao C."/>
            <person name="Bouchez O."/>
            <person name="Gislard M."/>
            <person name="Lluch J."/>
            <person name="Milhes M."/>
            <person name="Lampietro C."/>
            <person name="Lopez Roques C."/>
            <person name="Donnadieu C."/>
            <person name="Braasch I."/>
            <person name="Desvignes T."/>
            <person name="Postlethwait J."/>
            <person name="Bobe J."/>
            <person name="Guiguen Y."/>
        </authorList>
    </citation>
    <scope>NUCLEOTIDE SEQUENCE [LARGE SCALE GENOMIC DNA]</scope>
    <source>
        <strain evidence="7">M-15738</strain>
        <tissue evidence="7">Blood</tissue>
    </source>
</reference>
<feature type="region of interest" description="Disordered" evidence="4">
    <location>
        <begin position="1"/>
        <end position="147"/>
    </location>
</feature>
<evidence type="ECO:0000313" key="7">
    <source>
        <dbReference type="EMBL" id="KAG5267971.1"/>
    </source>
</evidence>
<evidence type="ECO:0000256" key="4">
    <source>
        <dbReference type="SAM" id="MobiDB-lite"/>
    </source>
</evidence>
<dbReference type="Proteomes" id="UP000823561">
    <property type="component" value="Chromosome 17"/>
</dbReference>
<keyword evidence="2" id="KW-0325">Glycoprotein</keyword>
<comment type="caution">
    <text evidence="3">Lacks conserved residue(s) required for the propagation of feature annotation.</text>
</comment>
<dbReference type="InterPro" id="IPR014853">
    <property type="entry name" value="VWF/SSPO/ZAN-like_Cys-rich_dom"/>
</dbReference>
<feature type="compositionally biased region" description="Low complexity" evidence="4">
    <location>
        <begin position="1"/>
        <end position="132"/>
    </location>
</feature>
<evidence type="ECO:0000313" key="8">
    <source>
        <dbReference type="Proteomes" id="UP000823561"/>
    </source>
</evidence>
<dbReference type="Pfam" id="PF08742">
    <property type="entry name" value="C8"/>
    <property type="match status" value="1"/>
</dbReference>
<gene>
    <name evidence="7" type="ORF">AALO_G00228000</name>
</gene>
<evidence type="ECO:0000256" key="3">
    <source>
        <dbReference type="PROSITE-ProRule" id="PRU00039"/>
    </source>
</evidence>
<comment type="caution">
    <text evidence="7">The sequence shown here is derived from an EMBL/GenBank/DDBJ whole genome shotgun (WGS) entry which is preliminary data.</text>
</comment>
<accession>A0AAV6G5Q7</accession>
<evidence type="ECO:0000259" key="6">
    <source>
        <dbReference type="PROSITE" id="PS51233"/>
    </source>
</evidence>
<feature type="domain" description="VWFD" evidence="6">
    <location>
        <begin position="340"/>
        <end position="521"/>
    </location>
</feature>
<protein>
    <recommendedName>
        <fullName evidence="9">Mucin-2-like</fullName>
    </recommendedName>
</protein>
<dbReference type="InterPro" id="IPR050780">
    <property type="entry name" value="Mucin_vWF_Thrombospondin_sf"/>
</dbReference>
<dbReference type="SMART" id="SM00216">
    <property type="entry name" value="VWD"/>
    <property type="match status" value="1"/>
</dbReference>
<dbReference type="Gene3D" id="2.10.25.10">
    <property type="entry name" value="Laminin"/>
    <property type="match status" value="1"/>
</dbReference>
<evidence type="ECO:0008006" key="9">
    <source>
        <dbReference type="Google" id="ProtNLM"/>
    </source>
</evidence>
<dbReference type="PROSITE" id="PS01225">
    <property type="entry name" value="CTCK_2"/>
    <property type="match status" value="1"/>
</dbReference>
<dbReference type="PANTHER" id="PTHR11339:SF410">
    <property type="entry name" value="INTESTINAL MUCIN-LIKE PROTEIN"/>
    <property type="match status" value="1"/>
</dbReference>
<sequence length="893" mass="97030">MEPTTTTTTTETSFTTASSTTPTTTTTMEPTTASSATTMATTTTMKPPTSTSSTSTTMETTATTTTTVEPSTATSTSTVEPTTEHTTSTSITPTATSMPTTAKTSTTTSMETTSSTVTTTTTMKPSTSASTPEDTTFETREPSTPKTTLTTRVASTITTTVSTTVEPTTVVTWEPTSEIFTSSTMQSTTTVLSTSTATTAPTTIRPTTTTAQTTSTTEPTTTTIRSTPAPTTVKPTTTTAQTTSTTEPTTTTTTTTTTTATVQPTVQTTTPVCECRGVRRNESWPCGARWTEDCSHRECRGGEIVMTPVTCPESPVPACPRGDVVTVEGECSCRTYTCNCRCEVYGDPHYISFQGTTYDFLENCTYTLVRERLPRYQLSIVVDNYFCIPWLAGSCTKGIMMTFRNHTITLSIQQDQNRVAATLNQVAVRPPYEEDGIRFETTGLVVSVYIEEIRSHVSLTPSNTLVVSLAMEHFLNNTEGQCGECGGSSCVRPGGVREKDTCCPKTAADWIHPDPRKPYCTSTLRNMPCDLPPAPTPTTDCPPAPICDILKHSVFAACGEVVDLAELERSCQFDVSCTHQNMSCSVLAQAAEECKKEGFCVEWLHLTNGICDVSCPDGLVYQECRNHLDDHCSGSLRVSGRVLEEMRSGCFCPESQLRAGEHNDVCVDTCTGCQGPYGEPMQPGDTWESGCKICTCDNRTRTTECQDRLTLPAPLCSPDSMLVTGCCGVQTCVERTCPYKGHTYEVGDRWSDPSEKCVLFSCTSSGTVMEKKVCPQENCPEELRIWDEHHCCYLCNHTCGLRLAWVNLTVGFCFASVQLPTCEGQCDSRSRWIVEGGVLQVEGVCPLCQEVFWDERVVYLTCNGHTPTPFRYRHITSCHCASHLSTPELQASN</sequence>
<dbReference type="PANTHER" id="PTHR11339">
    <property type="entry name" value="EXTRACELLULAR MATRIX GLYCOPROTEIN RELATED"/>
    <property type="match status" value="1"/>
</dbReference>
<feature type="region of interest" description="Disordered" evidence="4">
    <location>
        <begin position="208"/>
        <end position="257"/>
    </location>
</feature>
<dbReference type="PROSITE" id="PS51233">
    <property type="entry name" value="VWFD"/>
    <property type="match status" value="1"/>
</dbReference>
<keyword evidence="8" id="KW-1185">Reference proteome</keyword>
<feature type="domain" description="CTCK" evidence="5">
    <location>
        <begin position="795"/>
        <end position="887"/>
    </location>
</feature>
<evidence type="ECO:0000256" key="1">
    <source>
        <dbReference type="ARBA" id="ARBA00023157"/>
    </source>
</evidence>
<evidence type="ECO:0000256" key="2">
    <source>
        <dbReference type="ARBA" id="ARBA00023180"/>
    </source>
</evidence>